<dbReference type="PROSITE" id="PS51257">
    <property type="entry name" value="PROKAR_LIPOPROTEIN"/>
    <property type="match status" value="1"/>
</dbReference>
<feature type="chain" id="PRO_5047421353" description="Lipoprotein" evidence="1">
    <location>
        <begin position="22"/>
        <end position="120"/>
    </location>
</feature>
<evidence type="ECO:0000256" key="1">
    <source>
        <dbReference type="SAM" id="SignalP"/>
    </source>
</evidence>
<protein>
    <recommendedName>
        <fullName evidence="4">Lipoprotein</fullName>
    </recommendedName>
</protein>
<evidence type="ECO:0000313" key="3">
    <source>
        <dbReference type="Proteomes" id="UP001595897"/>
    </source>
</evidence>
<keyword evidence="3" id="KW-1185">Reference proteome</keyword>
<dbReference type="EMBL" id="JBHSGU010000009">
    <property type="protein sequence ID" value="MFC4701412.1"/>
    <property type="molecule type" value="Genomic_DNA"/>
</dbReference>
<sequence length="120" mass="13692">MGKLKSLLLVITVFLSCFSCAGTNDFDDVLKDRQSIIGKEIKLVGVIRNQDGRKLICSDYDSDNCLDLQFTVDQASRINEFEGYRVELNGVYREHEYLDKDGALRFIPSRILVLMVKKIP</sequence>
<dbReference type="Proteomes" id="UP001595897">
    <property type="component" value="Unassembled WGS sequence"/>
</dbReference>
<dbReference type="RefSeq" id="WP_382409862.1">
    <property type="nucleotide sequence ID" value="NZ_JBHSGU010000009.1"/>
</dbReference>
<gene>
    <name evidence="2" type="ORF">ACFO4O_14685</name>
</gene>
<evidence type="ECO:0008006" key="4">
    <source>
        <dbReference type="Google" id="ProtNLM"/>
    </source>
</evidence>
<evidence type="ECO:0000313" key="2">
    <source>
        <dbReference type="EMBL" id="MFC4701412.1"/>
    </source>
</evidence>
<name>A0ABV9LXX2_9ALTE</name>
<proteinExistence type="predicted"/>
<comment type="caution">
    <text evidence="2">The sequence shown here is derived from an EMBL/GenBank/DDBJ whole genome shotgun (WGS) entry which is preliminary data.</text>
</comment>
<accession>A0ABV9LXX2</accession>
<feature type="signal peptide" evidence="1">
    <location>
        <begin position="1"/>
        <end position="21"/>
    </location>
</feature>
<keyword evidence="1" id="KW-0732">Signal</keyword>
<organism evidence="2 3">
    <name type="scientific">Glaciecola siphonariae</name>
    <dbReference type="NCBI Taxonomy" id="521012"/>
    <lineage>
        <taxon>Bacteria</taxon>
        <taxon>Pseudomonadati</taxon>
        <taxon>Pseudomonadota</taxon>
        <taxon>Gammaproteobacteria</taxon>
        <taxon>Alteromonadales</taxon>
        <taxon>Alteromonadaceae</taxon>
        <taxon>Glaciecola</taxon>
    </lineage>
</organism>
<reference evidence="3" key="1">
    <citation type="journal article" date="2019" name="Int. J. Syst. Evol. Microbiol.">
        <title>The Global Catalogue of Microorganisms (GCM) 10K type strain sequencing project: providing services to taxonomists for standard genome sequencing and annotation.</title>
        <authorList>
            <consortium name="The Broad Institute Genomics Platform"/>
            <consortium name="The Broad Institute Genome Sequencing Center for Infectious Disease"/>
            <person name="Wu L."/>
            <person name="Ma J."/>
        </authorList>
    </citation>
    <scope>NUCLEOTIDE SEQUENCE [LARGE SCALE GENOMIC DNA]</scope>
    <source>
        <strain evidence="3">KACC 12507</strain>
    </source>
</reference>